<protein>
    <submittedName>
        <fullName evidence="3">Immune mapped protein 1</fullName>
    </submittedName>
</protein>
<dbReference type="AlphaFoldDB" id="M1RFN9"/>
<reference evidence="3" key="1">
    <citation type="journal article" date="2013" name="Biochem. Biophys. Res. Commun.">
        <title>An Eimeria vaccine candidate based on Eimeria tenella immune mapped protein 1 and the TLR-5 agonist Salmonella typhimurium FliC flagellin.</title>
        <authorList>
            <person name="Yin G."/>
            <person name="Qin M."/>
            <person name="Liu X."/>
            <person name="Suo J."/>
            <person name="Tang X."/>
            <person name="Tao G."/>
            <person name="Han Q."/>
            <person name="Suo X."/>
            <person name="Wu W."/>
        </authorList>
    </citation>
    <scope>NUCLEOTIDE SEQUENCE</scope>
    <source>
        <strain evidence="3">Beijing</strain>
    </source>
</reference>
<dbReference type="EMBL" id="KC215109">
    <property type="protein sequence ID" value="AGG13402.1"/>
    <property type="molecule type" value="mRNA"/>
</dbReference>
<dbReference type="VEuPathDB" id="ToxoDB:ETH_00030475"/>
<dbReference type="SMR" id="M1RFN9"/>
<evidence type="ECO:0000259" key="2">
    <source>
        <dbReference type="Pfam" id="PF18590"/>
    </source>
</evidence>
<evidence type="ECO:0000256" key="1">
    <source>
        <dbReference type="SAM" id="MobiDB-lite"/>
    </source>
</evidence>
<dbReference type="VEuPathDB" id="ToxoDB:ETH2_0837600"/>
<accession>M1RFN9</accession>
<feature type="compositionally biased region" description="Low complexity" evidence="1">
    <location>
        <begin position="12"/>
        <end position="59"/>
    </location>
</feature>
<sequence length="397" mass="41751">MGGACGKSRGTAAAAEPPVSAADKAAEAAASAASQAEKAQEAAAAAAAAAANGAAAAAALTGEDRSEREPANASDGKDTNPTNPTTAEQQQQQEQEQQQQEQQQQEQQQQEQQQQEQQQQEQQQGAAAAQQPASPVVALSAADAELLAAAQQQAAAAAAAGSNANLPHAYLFYAAELNEGSLILQWTAAAMQQQEMQDKKLLLLASFVPPKYKTVTKSKLQQNGGITFLLQEMKYKWDIWNKAQRQAYFQGWAKFLKAADEMEASLLLHPFELPAPPATVFLLHTGPIENKVVPVKLGEPIGISMFGFAAVAPPPAPYKAGANITPKRFGELATQAGGAYIQLSRRGGDAAFSEADVVKWLAEDGLEIQQGNGITLDSTGAYERRSDKKGGNVAAAT</sequence>
<dbReference type="InterPro" id="IPR040955">
    <property type="entry name" value="IMP2_N"/>
</dbReference>
<feature type="region of interest" description="Disordered" evidence="1">
    <location>
        <begin position="1"/>
        <end position="104"/>
    </location>
</feature>
<feature type="compositionally biased region" description="Low complexity" evidence="1">
    <location>
        <begin position="87"/>
        <end position="104"/>
    </location>
</feature>
<evidence type="ECO:0000313" key="3">
    <source>
        <dbReference type="EMBL" id="AGG13402.1"/>
    </source>
</evidence>
<dbReference type="Pfam" id="PF18590">
    <property type="entry name" value="IMP2_N"/>
    <property type="match status" value="1"/>
</dbReference>
<feature type="region of interest" description="Disordered" evidence="1">
    <location>
        <begin position="378"/>
        <end position="397"/>
    </location>
</feature>
<feature type="domain" description="Immune mapped protein 2 N-terminal" evidence="2">
    <location>
        <begin position="169"/>
        <end position="268"/>
    </location>
</feature>
<feature type="compositionally biased region" description="Basic and acidic residues" evidence="1">
    <location>
        <begin position="62"/>
        <end position="78"/>
    </location>
</feature>
<proteinExistence type="evidence at transcript level"/>
<gene>
    <name evidence="3" type="primary">IMP1</name>
</gene>
<organism evidence="3">
    <name type="scientific">Eimeria tenella</name>
    <name type="common">Coccidian parasite</name>
    <dbReference type="NCBI Taxonomy" id="5802"/>
    <lineage>
        <taxon>Eukaryota</taxon>
        <taxon>Sar</taxon>
        <taxon>Alveolata</taxon>
        <taxon>Apicomplexa</taxon>
        <taxon>Conoidasida</taxon>
        <taxon>Coccidia</taxon>
        <taxon>Eucoccidiorida</taxon>
        <taxon>Eimeriorina</taxon>
        <taxon>Eimeriidae</taxon>
        <taxon>Eimeria</taxon>
    </lineage>
</organism>
<name>M1RFN9_EIMTE</name>